<dbReference type="PROSITE" id="PS01127">
    <property type="entry name" value="EF_TS_2"/>
    <property type="match status" value="1"/>
</dbReference>
<comment type="function">
    <text evidence="5 6">Associates with the EF-Tu.GDP complex and induces the exchange of GDP to GTP. It remains bound to the aminoacyl-tRNA.EF-Tu.GTP complex up to the GTP hydrolysis stage on the ribosome.</text>
</comment>
<dbReference type="AlphaFoldDB" id="A0A0C1RLX7"/>
<reference evidence="9 11" key="1">
    <citation type="submission" date="2014-08" db="EMBL/GenBank/DDBJ databases">
        <title>Methylacidiphilum kamchatkense strain Kam1 draft genome sequence.</title>
        <authorList>
            <person name="Birkeland N.-K."/>
            <person name="Erikstad H.A."/>
        </authorList>
    </citation>
    <scope>NUCLEOTIDE SEQUENCE [LARGE SCALE GENOMIC DNA]</scope>
    <source>
        <strain evidence="9 11">Kam1</strain>
    </source>
</reference>
<evidence type="ECO:0000313" key="11">
    <source>
        <dbReference type="Proteomes" id="UP000031594"/>
    </source>
</evidence>
<evidence type="ECO:0000256" key="4">
    <source>
        <dbReference type="ARBA" id="ARBA00022917"/>
    </source>
</evidence>
<dbReference type="Proteomes" id="UP000315925">
    <property type="component" value="Chromosome"/>
</dbReference>
<dbReference type="PANTHER" id="PTHR11741">
    <property type="entry name" value="ELONGATION FACTOR TS"/>
    <property type="match status" value="1"/>
</dbReference>
<proteinExistence type="inferred from homology"/>
<evidence type="ECO:0000313" key="9">
    <source>
        <dbReference type="EMBL" id="KIE59062.1"/>
    </source>
</evidence>
<dbReference type="GO" id="GO:0003746">
    <property type="term" value="F:translation elongation factor activity"/>
    <property type="evidence" value="ECO:0007669"/>
    <property type="project" value="UniProtKB-UniRule"/>
</dbReference>
<dbReference type="InterPro" id="IPR009060">
    <property type="entry name" value="UBA-like_sf"/>
</dbReference>
<dbReference type="EMBL" id="JQNX01000002">
    <property type="protein sequence ID" value="KIE59062.1"/>
    <property type="molecule type" value="Genomic_DNA"/>
</dbReference>
<evidence type="ECO:0000256" key="1">
    <source>
        <dbReference type="ARBA" id="ARBA00005532"/>
    </source>
</evidence>
<dbReference type="Pfam" id="PF00889">
    <property type="entry name" value="EF_TS"/>
    <property type="match status" value="1"/>
</dbReference>
<dbReference type="Gene3D" id="1.10.8.10">
    <property type="entry name" value="DNA helicase RuvA subunit, C-terminal domain"/>
    <property type="match status" value="1"/>
</dbReference>
<evidence type="ECO:0000256" key="7">
    <source>
        <dbReference type="RuleBase" id="RU000643"/>
    </source>
</evidence>
<keyword evidence="4 5" id="KW-0648">Protein biosynthesis</keyword>
<reference evidence="12" key="3">
    <citation type="submission" date="2019-03" db="EMBL/GenBank/DDBJ databases">
        <title>Complete genome of Methylacidiphilum kamchatkense Kam1.</title>
        <authorList>
            <person name="Kruse T."/>
            <person name="Murarilal Ratnadevi C."/>
            <person name="Erikstad H.-A."/>
            <person name="Birkeland N.-K."/>
        </authorList>
    </citation>
    <scope>NUCLEOTIDE SEQUENCE [LARGE SCALE GENOMIC DNA]</scope>
    <source>
        <strain evidence="12">kam1</strain>
    </source>
</reference>
<evidence type="ECO:0000313" key="12">
    <source>
        <dbReference type="Proteomes" id="UP000315925"/>
    </source>
</evidence>
<name>A0A0C1RLX7_9BACT</name>
<dbReference type="GO" id="GO:0005737">
    <property type="term" value="C:cytoplasm"/>
    <property type="evidence" value="ECO:0007669"/>
    <property type="project" value="UniProtKB-SubCell"/>
</dbReference>
<sequence>MSNAISANLVKELREKTGAGIMDCKKALEASGGSLEEAEKWLRQQGMAKAKKKSERQTPEGVIASYIHAGDKIGVLVEVNCETDFVARTPAFKEFVKEIAIQIAAANPKFISKNDVPKAILDAEKNKIISTYKLENDENMDRIVQEKLEKFFIDNCLLEQPFVKDPSITINDLLCQRIAQIGENIVIRRFVRFQVGEELEESFPS</sequence>
<keyword evidence="5" id="KW-0963">Cytoplasm</keyword>
<dbReference type="Gene3D" id="3.30.479.20">
    <property type="entry name" value="Elongation factor Ts, dimerisation domain"/>
    <property type="match status" value="1"/>
</dbReference>
<gene>
    <name evidence="5 9" type="primary">tsf</name>
    <name evidence="9" type="ORF">A946_03270</name>
    <name evidence="10" type="ORF">kam1_1817</name>
</gene>
<evidence type="ECO:0000256" key="3">
    <source>
        <dbReference type="ARBA" id="ARBA00022768"/>
    </source>
</evidence>
<evidence type="ECO:0000313" key="10">
    <source>
        <dbReference type="EMBL" id="QDQ43031.1"/>
    </source>
</evidence>
<dbReference type="HAMAP" id="MF_00050">
    <property type="entry name" value="EF_Ts"/>
    <property type="match status" value="1"/>
</dbReference>
<keyword evidence="11" id="KW-1185">Reference proteome</keyword>
<keyword evidence="3 5" id="KW-0251">Elongation factor</keyword>
<dbReference type="Pfam" id="PF25025">
    <property type="entry name" value="EF-Ts_N"/>
    <property type="match status" value="1"/>
</dbReference>
<evidence type="ECO:0000256" key="2">
    <source>
        <dbReference type="ARBA" id="ARBA00016956"/>
    </source>
</evidence>
<dbReference type="InterPro" id="IPR036402">
    <property type="entry name" value="EF-Ts_dimer_sf"/>
</dbReference>
<protein>
    <recommendedName>
        <fullName evidence="2 5">Elongation factor Ts</fullName>
        <shortName evidence="5">EF-Ts</shortName>
    </recommendedName>
</protein>
<dbReference type="InterPro" id="IPR001816">
    <property type="entry name" value="Transl_elong_EFTs/EF1B"/>
</dbReference>
<dbReference type="KEGG" id="mkc:kam1_1817"/>
<comment type="similarity">
    <text evidence="1 5 6">Belongs to the EF-Ts family.</text>
</comment>
<dbReference type="EMBL" id="CP037899">
    <property type="protein sequence ID" value="QDQ43031.1"/>
    <property type="molecule type" value="Genomic_DNA"/>
</dbReference>
<dbReference type="Proteomes" id="UP000031594">
    <property type="component" value="Unassembled WGS sequence"/>
</dbReference>
<dbReference type="InterPro" id="IPR018101">
    <property type="entry name" value="Transl_elong_Ts_CS"/>
</dbReference>
<dbReference type="OrthoDB" id="9808348at2"/>
<reference evidence="10" key="2">
    <citation type="journal article" date="2019" name="BMC Genomics">
        <title>Complete genome sequence analysis of the thermoacidophilic verrucomicrobial methanotroph 'Candidatus Methylacidiphilum kamchatkense' strain Kam1 and comparison with its closest relatives.</title>
        <authorList>
            <person name="Kruse T."/>
            <person name="Ratnadevi C.M."/>
            <person name="Erikstad H.A."/>
            <person name="Birkeland N.K."/>
        </authorList>
    </citation>
    <scope>NUCLEOTIDE SEQUENCE</scope>
    <source>
        <strain evidence="10">Kam1</strain>
    </source>
</reference>
<evidence type="ECO:0000256" key="6">
    <source>
        <dbReference type="RuleBase" id="RU000642"/>
    </source>
</evidence>
<dbReference type="SUPFAM" id="SSF46934">
    <property type="entry name" value="UBA-like"/>
    <property type="match status" value="1"/>
</dbReference>
<dbReference type="PANTHER" id="PTHR11741:SF0">
    <property type="entry name" value="ELONGATION FACTOR TS, MITOCHONDRIAL"/>
    <property type="match status" value="1"/>
</dbReference>
<dbReference type="PROSITE" id="PS01126">
    <property type="entry name" value="EF_TS_1"/>
    <property type="match status" value="1"/>
</dbReference>
<comment type="subcellular location">
    <subcellularLocation>
        <location evidence="5 7">Cytoplasm</location>
    </subcellularLocation>
</comment>
<organism evidence="10 12">
    <name type="scientific">Methylacidiphilum kamchatkense Kam1</name>
    <dbReference type="NCBI Taxonomy" id="1202785"/>
    <lineage>
        <taxon>Bacteria</taxon>
        <taxon>Pseudomonadati</taxon>
        <taxon>Verrucomicrobiota</taxon>
        <taxon>Methylacidiphilae</taxon>
        <taxon>Methylacidiphilales</taxon>
        <taxon>Methylacidiphilaceae</taxon>
        <taxon>Methylacidiphilum (ex Ratnadevi et al. 2023)</taxon>
    </lineage>
</organism>
<accession>A0A0C1RLX7</accession>
<evidence type="ECO:0000256" key="5">
    <source>
        <dbReference type="HAMAP-Rule" id="MF_00050"/>
    </source>
</evidence>
<dbReference type="Gene3D" id="1.10.286.20">
    <property type="match status" value="1"/>
</dbReference>
<dbReference type="RefSeq" id="WP_039720963.1">
    <property type="nucleotide sequence ID" value="NZ_CP037899.1"/>
</dbReference>
<dbReference type="CDD" id="cd14275">
    <property type="entry name" value="UBA_EF-Ts"/>
    <property type="match status" value="1"/>
</dbReference>
<evidence type="ECO:0000259" key="8">
    <source>
        <dbReference type="Pfam" id="PF00889"/>
    </source>
</evidence>
<dbReference type="InterPro" id="IPR014039">
    <property type="entry name" value="Transl_elong_EFTs/EF1B_dimer"/>
</dbReference>
<dbReference type="SUPFAM" id="SSF54713">
    <property type="entry name" value="Elongation factor Ts (EF-Ts), dimerisation domain"/>
    <property type="match status" value="1"/>
</dbReference>
<dbReference type="FunFam" id="1.10.8.10:FF:000001">
    <property type="entry name" value="Elongation factor Ts"/>
    <property type="match status" value="1"/>
</dbReference>
<feature type="domain" description="Translation elongation factor EFTs/EF1B dimerisation" evidence="8">
    <location>
        <begin position="58"/>
        <end position="197"/>
    </location>
</feature>
<feature type="region of interest" description="Involved in Mg(2+) ion dislocation from EF-Tu" evidence="5">
    <location>
        <begin position="83"/>
        <end position="86"/>
    </location>
</feature>
<dbReference type="STRING" id="1202785.A946_03270"/>
<dbReference type="NCBIfam" id="TIGR00116">
    <property type="entry name" value="tsf"/>
    <property type="match status" value="1"/>
</dbReference>